<evidence type="ECO:0000313" key="1">
    <source>
        <dbReference type="EMBL" id="WAH40521.1"/>
    </source>
</evidence>
<keyword evidence="2" id="KW-1185">Reference proteome</keyword>
<proteinExistence type="predicted"/>
<evidence type="ECO:0000313" key="2">
    <source>
        <dbReference type="Proteomes" id="UP001164761"/>
    </source>
</evidence>
<accession>A0ABY6ZE51</accession>
<organism evidence="1 2">
    <name type="scientific">Alicyclobacillus fastidiosus</name>
    <dbReference type="NCBI Taxonomy" id="392011"/>
    <lineage>
        <taxon>Bacteria</taxon>
        <taxon>Bacillati</taxon>
        <taxon>Bacillota</taxon>
        <taxon>Bacilli</taxon>
        <taxon>Bacillales</taxon>
        <taxon>Alicyclobacillaceae</taxon>
        <taxon>Alicyclobacillus</taxon>
    </lineage>
</organism>
<gene>
    <name evidence="1" type="ORF">NZD89_19695</name>
</gene>
<dbReference type="EMBL" id="CP104067">
    <property type="protein sequence ID" value="WAH40521.1"/>
    <property type="molecule type" value="Genomic_DNA"/>
</dbReference>
<name>A0ABY6ZE51_9BACL</name>
<dbReference type="Proteomes" id="UP001164761">
    <property type="component" value="Chromosome"/>
</dbReference>
<sequence length="54" mass="6004">MKWPMLALLVIVCSFVGSLAGAIVFGVIAKHWIEAHMHVILQSFVGQFENYMGL</sequence>
<protein>
    <submittedName>
        <fullName evidence="1">Uncharacterized protein</fullName>
    </submittedName>
</protein>
<dbReference type="RefSeq" id="WP_268004420.1">
    <property type="nucleotide sequence ID" value="NZ_BSUT01000001.1"/>
</dbReference>
<reference evidence="1" key="1">
    <citation type="submission" date="2022-08" db="EMBL/GenBank/DDBJ databases">
        <title>Alicyclobacillus fastidiosus DSM 17978, complete genome.</title>
        <authorList>
            <person name="Wang Q."/>
            <person name="Cai R."/>
            <person name="Wang Z."/>
        </authorList>
    </citation>
    <scope>NUCLEOTIDE SEQUENCE</scope>
    <source>
        <strain evidence="1">DSM 17978</strain>
    </source>
</reference>